<dbReference type="Proteomes" id="UP000198211">
    <property type="component" value="Unassembled WGS sequence"/>
</dbReference>
<evidence type="ECO:0008006" key="3">
    <source>
        <dbReference type="Google" id="ProtNLM"/>
    </source>
</evidence>
<accession>A0A225V6X3</accession>
<dbReference type="EMBL" id="NBNE01007088">
    <property type="protein sequence ID" value="OWZ01123.1"/>
    <property type="molecule type" value="Genomic_DNA"/>
</dbReference>
<sequence length="248" mass="28993">MRTQELLERVIEQMQQFSNQSYATMMEHSEQFQTLRSNMDLMSAELQNQRTGLAELRASVASVPQPAGGADVVESAELYPEWDVLGNMPPNTPVYTFDELESRIEKSFKQKETPIFGGEDEEDIDVYVRNMMLWYAAFGLFFRRPQVDFRVGQLMMNHTQGKAKAWLLQEYSGEWRWSSIAKKCDNGRLFDCTQGSRSLDKYIEEFVRLSRTEEVSVNFKMIFLKRVSSHKTYEIFSKRNLLQSWVDL</sequence>
<keyword evidence="2" id="KW-1185">Reference proteome</keyword>
<evidence type="ECO:0000313" key="2">
    <source>
        <dbReference type="Proteomes" id="UP000198211"/>
    </source>
</evidence>
<comment type="caution">
    <text evidence="1">The sequence shown here is derived from an EMBL/GenBank/DDBJ whole genome shotgun (WGS) entry which is preliminary data.</text>
</comment>
<dbReference type="OrthoDB" id="119231at2759"/>
<proteinExistence type="predicted"/>
<gene>
    <name evidence="1" type="ORF">PHMEG_00027554</name>
</gene>
<name>A0A225V6X3_9STRA</name>
<dbReference type="AlphaFoldDB" id="A0A225V6X3"/>
<evidence type="ECO:0000313" key="1">
    <source>
        <dbReference type="EMBL" id="OWZ01123.1"/>
    </source>
</evidence>
<organism evidence="1 2">
    <name type="scientific">Phytophthora megakarya</name>
    <dbReference type="NCBI Taxonomy" id="4795"/>
    <lineage>
        <taxon>Eukaryota</taxon>
        <taxon>Sar</taxon>
        <taxon>Stramenopiles</taxon>
        <taxon>Oomycota</taxon>
        <taxon>Peronosporomycetes</taxon>
        <taxon>Peronosporales</taxon>
        <taxon>Peronosporaceae</taxon>
        <taxon>Phytophthora</taxon>
    </lineage>
</organism>
<reference evidence="2" key="1">
    <citation type="submission" date="2017-03" db="EMBL/GenBank/DDBJ databases">
        <title>Phytopthora megakarya and P. palmivora, two closely related causual agents of cacao black pod achieved similar genome size and gene model numbers by different mechanisms.</title>
        <authorList>
            <person name="Ali S."/>
            <person name="Shao J."/>
            <person name="Larry D.J."/>
            <person name="Kronmiller B."/>
            <person name="Shen D."/>
            <person name="Strem M.D."/>
            <person name="Melnick R.L."/>
            <person name="Guiltinan M.J."/>
            <person name="Tyler B.M."/>
            <person name="Meinhardt L.W."/>
            <person name="Bailey B.A."/>
        </authorList>
    </citation>
    <scope>NUCLEOTIDE SEQUENCE [LARGE SCALE GENOMIC DNA]</scope>
    <source>
        <strain evidence="2">zdho120</strain>
    </source>
</reference>
<protein>
    <recommendedName>
        <fullName evidence="3">Retrotransposon gag domain-containing protein</fullName>
    </recommendedName>
</protein>